<dbReference type="Proteomes" id="UP001464923">
    <property type="component" value="Unassembled WGS sequence"/>
</dbReference>
<name>A0ABV1JVG7_9PSEU</name>
<keyword evidence="3" id="KW-0489">Methyltransferase</keyword>
<proteinExistence type="predicted"/>
<keyword evidence="3" id="KW-0808">Transferase</keyword>
<reference evidence="3 4" key="1">
    <citation type="submission" date="2024-03" db="EMBL/GenBank/DDBJ databases">
        <title>Draft genome sequence of Pseudonocardia tropica JCM 19149.</title>
        <authorList>
            <person name="Butdee W."/>
            <person name="Duangmal K."/>
        </authorList>
    </citation>
    <scope>NUCLEOTIDE SEQUENCE [LARGE SCALE GENOMIC DNA]</scope>
    <source>
        <strain evidence="3 4">JCM 19149</strain>
    </source>
</reference>
<dbReference type="InterPro" id="IPR041698">
    <property type="entry name" value="Methyltransf_25"/>
</dbReference>
<feature type="compositionally biased region" description="Low complexity" evidence="1">
    <location>
        <begin position="1"/>
        <end position="13"/>
    </location>
</feature>
<dbReference type="GO" id="GO:0032259">
    <property type="term" value="P:methylation"/>
    <property type="evidence" value="ECO:0007669"/>
    <property type="project" value="UniProtKB-KW"/>
</dbReference>
<dbReference type="SUPFAM" id="SSF53335">
    <property type="entry name" value="S-adenosyl-L-methionine-dependent methyltransferases"/>
    <property type="match status" value="1"/>
</dbReference>
<dbReference type="Pfam" id="PF13649">
    <property type="entry name" value="Methyltransf_25"/>
    <property type="match status" value="1"/>
</dbReference>
<dbReference type="GO" id="GO:0008168">
    <property type="term" value="F:methyltransferase activity"/>
    <property type="evidence" value="ECO:0007669"/>
    <property type="project" value="UniProtKB-KW"/>
</dbReference>
<keyword evidence="4" id="KW-1185">Reference proteome</keyword>
<gene>
    <name evidence="3" type="primary">mftM</name>
    <name evidence="3" type="ORF">WHI96_14060</name>
</gene>
<comment type="caution">
    <text evidence="3">The sequence shown here is derived from an EMBL/GenBank/DDBJ whole genome shotgun (WGS) entry which is preliminary data.</text>
</comment>
<dbReference type="NCBIfam" id="NF041255">
    <property type="entry name" value="mycofact_MftM"/>
    <property type="match status" value="1"/>
</dbReference>
<evidence type="ECO:0000313" key="4">
    <source>
        <dbReference type="Proteomes" id="UP001464923"/>
    </source>
</evidence>
<dbReference type="InterPro" id="IPR029063">
    <property type="entry name" value="SAM-dependent_MTases_sf"/>
</dbReference>
<dbReference type="CDD" id="cd02440">
    <property type="entry name" value="AdoMet_MTases"/>
    <property type="match status" value="1"/>
</dbReference>
<dbReference type="Gene3D" id="3.40.50.150">
    <property type="entry name" value="Vaccinia Virus protein VP39"/>
    <property type="match status" value="1"/>
</dbReference>
<dbReference type="RefSeq" id="WP_345653814.1">
    <property type="nucleotide sequence ID" value="NZ_BAABLY010000090.1"/>
</dbReference>
<accession>A0ABV1JVG7</accession>
<evidence type="ECO:0000256" key="1">
    <source>
        <dbReference type="SAM" id="MobiDB-lite"/>
    </source>
</evidence>
<sequence length="278" mass="30183">MRTRTPGRGPTVRTGRDPAVGRGGRAHDHLAWSRSPRAQERSMIGTDRLSNDLAGWLDRTLVQPGILPPERFEEAFVACVASAAKDPELPDDAWLAFYRNTLDALAGEPGPGGTNAEMAPVHARARSLVLGEEVLELGCCFGFLSLQLARDGHRVTATDLTGGTVELLTRMAAQLGADVETHVADARAVALPDGCADTVFAVHLVEHLSESDGDEVVVEMLRLARRRVVVAVPFEDEPNPAWGHVRVFDERVLTRIGERTGRPFTVSEHHGGWLVIDL</sequence>
<feature type="region of interest" description="Disordered" evidence="1">
    <location>
        <begin position="1"/>
        <end position="45"/>
    </location>
</feature>
<evidence type="ECO:0000313" key="3">
    <source>
        <dbReference type="EMBL" id="MEQ3539949.1"/>
    </source>
</evidence>
<dbReference type="EMBL" id="JBEDNP010000007">
    <property type="protein sequence ID" value="MEQ3539949.1"/>
    <property type="molecule type" value="Genomic_DNA"/>
</dbReference>
<evidence type="ECO:0000259" key="2">
    <source>
        <dbReference type="Pfam" id="PF13649"/>
    </source>
</evidence>
<organism evidence="3 4">
    <name type="scientific">Pseudonocardia tropica</name>
    <dbReference type="NCBI Taxonomy" id="681289"/>
    <lineage>
        <taxon>Bacteria</taxon>
        <taxon>Bacillati</taxon>
        <taxon>Actinomycetota</taxon>
        <taxon>Actinomycetes</taxon>
        <taxon>Pseudonocardiales</taxon>
        <taxon>Pseudonocardiaceae</taxon>
        <taxon>Pseudonocardia</taxon>
    </lineage>
</organism>
<protein>
    <submittedName>
        <fullName evidence="3">Mycofactocin oligosaccharide methyltransferase MftM</fullName>
    </submittedName>
</protein>
<feature type="domain" description="Methyltransferase" evidence="2">
    <location>
        <begin position="134"/>
        <end position="225"/>
    </location>
</feature>